<reference evidence="1" key="1">
    <citation type="submission" date="2021-01" db="EMBL/GenBank/DDBJ databases">
        <authorList>
            <person name="Corre E."/>
            <person name="Pelletier E."/>
            <person name="Niang G."/>
            <person name="Scheremetjew M."/>
            <person name="Finn R."/>
            <person name="Kale V."/>
            <person name="Holt S."/>
            <person name="Cochrane G."/>
            <person name="Meng A."/>
            <person name="Brown T."/>
            <person name="Cohen L."/>
        </authorList>
    </citation>
    <scope>NUCLEOTIDE SEQUENCE</scope>
    <source>
        <strain evidence="1">CCMP1374</strain>
    </source>
</reference>
<evidence type="ECO:0000313" key="1">
    <source>
        <dbReference type="EMBL" id="CAD8472092.1"/>
    </source>
</evidence>
<dbReference type="Gene3D" id="3.40.50.300">
    <property type="entry name" value="P-loop containing nucleotide triphosphate hydrolases"/>
    <property type="match status" value="1"/>
</dbReference>
<gene>
    <name evidence="1" type="ORF">PANT1444_LOCUS2756</name>
</gene>
<proteinExistence type="predicted"/>
<accession>A0A7S0HBF1</accession>
<protein>
    <recommendedName>
        <fullName evidence="2">Sulfotransferase</fullName>
    </recommendedName>
</protein>
<dbReference type="AlphaFoldDB" id="A0A7S0HBF1"/>
<dbReference type="EMBL" id="HBEP01004962">
    <property type="protein sequence ID" value="CAD8472092.1"/>
    <property type="molecule type" value="Transcribed_RNA"/>
</dbReference>
<sequence>MGRKRSVIGQPPLSSAPLAPWSHRIGWLHMPKSGTSFGTSLAHLANASLPHDATIGTNEAFVPTTAPRGSDEWFRTRQGKYFISRYPHDEWFRGIFWRHRSGKTMFGEHATLSQGSGWSPNYAGRMFVMMREPSSRARSAYNHFGHNCHGNFSSFEAQMRGTAVTMITGQRDRGLACIMCRPPCPPLTPNVSLAVQRLGTFAFVGLVEEWALSICLLHTMHGATFHSESCNAAEFGNSRKASYKKTSKEDIFALSANDPADEALYAAAKRRFWSDVQWYSVTAASCRQRNCTID</sequence>
<dbReference type="InterPro" id="IPR027417">
    <property type="entry name" value="P-loop_NTPase"/>
</dbReference>
<name>A0A7S0HBF1_9EUKA</name>
<organism evidence="1">
    <name type="scientific">Phaeocystis antarctica</name>
    <dbReference type="NCBI Taxonomy" id="33657"/>
    <lineage>
        <taxon>Eukaryota</taxon>
        <taxon>Haptista</taxon>
        <taxon>Haptophyta</taxon>
        <taxon>Prymnesiophyceae</taxon>
        <taxon>Phaeocystales</taxon>
        <taxon>Phaeocystaceae</taxon>
        <taxon>Phaeocystis</taxon>
    </lineage>
</organism>
<evidence type="ECO:0008006" key="2">
    <source>
        <dbReference type="Google" id="ProtNLM"/>
    </source>
</evidence>